<feature type="region of interest" description="Disordered" evidence="6">
    <location>
        <begin position="1"/>
        <end position="26"/>
    </location>
</feature>
<dbReference type="AlphaFoldDB" id="A0A8H6KVI8"/>
<keyword evidence="4" id="KW-0804">Transcription</keyword>
<dbReference type="GO" id="GO:0005634">
    <property type="term" value="C:nucleus"/>
    <property type="evidence" value="ECO:0007669"/>
    <property type="project" value="UniProtKB-SubCell"/>
</dbReference>
<evidence type="ECO:0000256" key="1">
    <source>
        <dbReference type="ARBA" id="ARBA00004123"/>
    </source>
</evidence>
<dbReference type="PANTHER" id="PTHR47338:SF4">
    <property type="entry name" value="ZN(II)2CYS6 TRANSCRIPTION FACTOR (EUROFUNG)"/>
    <property type="match status" value="1"/>
</dbReference>
<evidence type="ECO:0000256" key="6">
    <source>
        <dbReference type="SAM" id="MobiDB-lite"/>
    </source>
</evidence>
<dbReference type="Proteomes" id="UP000654918">
    <property type="component" value="Unassembled WGS sequence"/>
</dbReference>
<dbReference type="GO" id="GO:0008270">
    <property type="term" value="F:zinc ion binding"/>
    <property type="evidence" value="ECO:0007669"/>
    <property type="project" value="InterPro"/>
</dbReference>
<organism evidence="8 9">
    <name type="scientific">Colletotrichum plurivorum</name>
    <dbReference type="NCBI Taxonomy" id="2175906"/>
    <lineage>
        <taxon>Eukaryota</taxon>
        <taxon>Fungi</taxon>
        <taxon>Dikarya</taxon>
        <taxon>Ascomycota</taxon>
        <taxon>Pezizomycotina</taxon>
        <taxon>Sordariomycetes</taxon>
        <taxon>Hypocreomycetidae</taxon>
        <taxon>Glomerellales</taxon>
        <taxon>Glomerellaceae</taxon>
        <taxon>Colletotrichum</taxon>
        <taxon>Colletotrichum orchidearum species complex</taxon>
    </lineage>
</organism>
<keyword evidence="9" id="KW-1185">Reference proteome</keyword>
<evidence type="ECO:0000313" key="8">
    <source>
        <dbReference type="EMBL" id="KAF6838424.1"/>
    </source>
</evidence>
<protein>
    <submittedName>
        <fullName evidence="8">Fungal specific transcription factor</fullName>
    </submittedName>
</protein>
<feature type="compositionally biased region" description="Low complexity" evidence="6">
    <location>
        <begin position="7"/>
        <end position="21"/>
    </location>
</feature>
<dbReference type="GO" id="GO:0003677">
    <property type="term" value="F:DNA binding"/>
    <property type="evidence" value="ECO:0007669"/>
    <property type="project" value="InterPro"/>
</dbReference>
<comment type="subcellular location">
    <subcellularLocation>
        <location evidence="1">Nucleus</location>
    </subcellularLocation>
</comment>
<dbReference type="CDD" id="cd12148">
    <property type="entry name" value="fungal_TF_MHR"/>
    <property type="match status" value="1"/>
</dbReference>
<sequence>MSTANRSSQSPQSSPAPKAQKGLMNCKPCQTRKVGDLRMPIKIVSDRRLHPAHRNAEGVPKKRGPKKESLSALIRRIDGLEELLKSEKTPTPPGTDNIVTEFNEAHSFRGSTGETCGSASSDVSPLSSLRGGNFDAYSGASSIINAEGLVEVYFKNFHRNPYEILDESVTRQKLRGNQLPRCILYAICAVATGFCGRSGKAPSSHVSAETYAVWAQKEVEQADVSLDSCKALLLLVTAHASMGNGSRAYILLSQAVGMAMALELYTQPEKHGSHAQPEDEQKKRLFWNCYIINAFVSTWLERPSLIDDSLIKADIQSTRQSFQGSWLPTNDEFTMEPDSDTRQQPDALRSLVWVSQILCEGNRYLLLSDATSQAAYCQRHKILHDLDLWASDVSRNFGDLAQSLDEPMSQTLFVCRLVFHLIHCLIHRPILPLRLGEPSRVKMIQHWVVEATETAFRHATAITELVGQTRETRELRLPPFVGFCIFTAGTIFNYGIFYAEDPGSQGLGVCLPPFAGSPMAPTLFSASPEHLARCFNDLSILNDSYDSARLYRLRLDELKAEHAALLDGNVAGYVSVFSNRFFQRYSTGLRQKIHGFYSDDATSESVASVPATSPLSVTHDDKLRKDSDATVGWEGSQPFHGRFPFAPARPSVGIPASHPSGHHRSFSDSLSLSQYACDGGGPLSQRPLPTWSGFQDATPRQGPGPGPLLLDPSGQLGSPICPTDPAMGGGPTSWGNGKEYPMAEQLSFDALAGSVAPPPTGPTYQPAEGLASSFIPYHNFSVP</sequence>
<accession>A0A8H6KVI8</accession>
<feature type="region of interest" description="Disordered" evidence="6">
    <location>
        <begin position="644"/>
        <end position="719"/>
    </location>
</feature>
<dbReference type="InterPro" id="IPR050815">
    <property type="entry name" value="TF_fung"/>
</dbReference>
<dbReference type="Pfam" id="PF04082">
    <property type="entry name" value="Fungal_trans"/>
    <property type="match status" value="1"/>
</dbReference>
<reference evidence="8" key="1">
    <citation type="journal article" date="2020" name="Phytopathology">
        <title>Genome Sequence Resources of Colletotrichum truncatum, C. plurivorum, C. musicola, and C. sojae: Four Species Pathogenic to Soybean (Glycine max).</title>
        <authorList>
            <person name="Rogerio F."/>
            <person name="Boufleur T.R."/>
            <person name="Ciampi-Guillardi M."/>
            <person name="Sukno S.A."/>
            <person name="Thon M.R."/>
            <person name="Massola Junior N.S."/>
            <person name="Baroncelli R."/>
        </authorList>
    </citation>
    <scope>NUCLEOTIDE SEQUENCE</scope>
    <source>
        <strain evidence="8">LFN00145</strain>
    </source>
</reference>
<evidence type="ECO:0000256" key="4">
    <source>
        <dbReference type="ARBA" id="ARBA00023163"/>
    </source>
</evidence>
<evidence type="ECO:0000256" key="3">
    <source>
        <dbReference type="ARBA" id="ARBA00023015"/>
    </source>
</evidence>
<proteinExistence type="predicted"/>
<evidence type="ECO:0000259" key="7">
    <source>
        <dbReference type="SMART" id="SM00906"/>
    </source>
</evidence>
<dbReference type="GO" id="GO:0000981">
    <property type="term" value="F:DNA-binding transcription factor activity, RNA polymerase II-specific"/>
    <property type="evidence" value="ECO:0007669"/>
    <property type="project" value="InterPro"/>
</dbReference>
<dbReference type="EMBL" id="WIGO01000019">
    <property type="protein sequence ID" value="KAF6838424.1"/>
    <property type="molecule type" value="Genomic_DNA"/>
</dbReference>
<feature type="domain" description="Xylanolytic transcriptional activator regulatory" evidence="7">
    <location>
        <begin position="248"/>
        <end position="322"/>
    </location>
</feature>
<dbReference type="PANTHER" id="PTHR47338">
    <property type="entry name" value="ZN(II)2CYS6 TRANSCRIPTION FACTOR (EUROFUNG)-RELATED"/>
    <property type="match status" value="1"/>
</dbReference>
<evidence type="ECO:0000256" key="5">
    <source>
        <dbReference type="ARBA" id="ARBA00023242"/>
    </source>
</evidence>
<keyword evidence="3" id="KW-0805">Transcription regulation</keyword>
<dbReference type="SMART" id="SM00906">
    <property type="entry name" value="Fungal_trans"/>
    <property type="match status" value="1"/>
</dbReference>
<evidence type="ECO:0000256" key="2">
    <source>
        <dbReference type="ARBA" id="ARBA00022723"/>
    </source>
</evidence>
<keyword evidence="2" id="KW-0479">Metal-binding</keyword>
<feature type="compositionally biased region" description="Low complexity" evidence="6">
    <location>
        <begin position="707"/>
        <end position="719"/>
    </location>
</feature>
<comment type="caution">
    <text evidence="8">The sequence shown here is derived from an EMBL/GenBank/DDBJ whole genome shotgun (WGS) entry which is preliminary data.</text>
</comment>
<feature type="region of interest" description="Disordered" evidence="6">
    <location>
        <begin position="49"/>
        <end position="69"/>
    </location>
</feature>
<dbReference type="InterPro" id="IPR007219">
    <property type="entry name" value="XnlR_reg_dom"/>
</dbReference>
<evidence type="ECO:0000313" key="9">
    <source>
        <dbReference type="Proteomes" id="UP000654918"/>
    </source>
</evidence>
<dbReference type="GO" id="GO:0006351">
    <property type="term" value="P:DNA-templated transcription"/>
    <property type="evidence" value="ECO:0007669"/>
    <property type="project" value="InterPro"/>
</dbReference>
<gene>
    <name evidence="8" type="ORF">CPLU01_02536</name>
</gene>
<name>A0A8H6KVI8_9PEZI</name>
<feature type="compositionally biased region" description="Basic and acidic residues" evidence="6">
    <location>
        <begin position="49"/>
        <end position="60"/>
    </location>
</feature>
<keyword evidence="5" id="KW-0539">Nucleus</keyword>